<dbReference type="InterPro" id="IPR052894">
    <property type="entry name" value="AsmA-related"/>
</dbReference>
<evidence type="ECO:0000313" key="3">
    <source>
        <dbReference type="EMBL" id="MFC3206195.1"/>
    </source>
</evidence>
<keyword evidence="1" id="KW-1133">Transmembrane helix</keyword>
<gene>
    <name evidence="3" type="ORF">ACFOHJ_08240</name>
</gene>
<reference evidence="4" key="1">
    <citation type="journal article" date="2019" name="Int. J. Syst. Evol. Microbiol.">
        <title>The Global Catalogue of Microorganisms (GCM) 10K type strain sequencing project: providing services to taxonomists for standard genome sequencing and annotation.</title>
        <authorList>
            <consortium name="The Broad Institute Genomics Platform"/>
            <consortium name="The Broad Institute Genome Sequencing Center for Infectious Disease"/>
            <person name="Wu L."/>
            <person name="Ma J."/>
        </authorList>
    </citation>
    <scope>NUCLEOTIDE SEQUENCE [LARGE SCALE GENOMIC DNA]</scope>
    <source>
        <strain evidence="4">KCTC 52165</strain>
    </source>
</reference>
<organism evidence="3 4">
    <name type="scientific">Aquamicrobium soli</name>
    <dbReference type="NCBI Taxonomy" id="1811518"/>
    <lineage>
        <taxon>Bacteria</taxon>
        <taxon>Pseudomonadati</taxon>
        <taxon>Pseudomonadota</taxon>
        <taxon>Alphaproteobacteria</taxon>
        <taxon>Hyphomicrobiales</taxon>
        <taxon>Phyllobacteriaceae</taxon>
        <taxon>Aquamicrobium</taxon>
    </lineage>
</organism>
<evidence type="ECO:0000313" key="4">
    <source>
        <dbReference type="Proteomes" id="UP001595583"/>
    </source>
</evidence>
<evidence type="ECO:0000259" key="2">
    <source>
        <dbReference type="Pfam" id="PF05170"/>
    </source>
</evidence>
<comment type="caution">
    <text evidence="3">The sequence shown here is derived from an EMBL/GenBank/DDBJ whole genome shotgun (WGS) entry which is preliminary data.</text>
</comment>
<dbReference type="PANTHER" id="PTHR30441">
    <property type="entry name" value="DUF748 DOMAIN-CONTAINING PROTEIN"/>
    <property type="match status" value="1"/>
</dbReference>
<dbReference type="RefSeq" id="WP_378220011.1">
    <property type="nucleotide sequence ID" value="NZ_JBHRTK010000010.1"/>
</dbReference>
<dbReference type="EMBL" id="JBHRTK010000010">
    <property type="protein sequence ID" value="MFC3206195.1"/>
    <property type="molecule type" value="Genomic_DNA"/>
</dbReference>
<sequence length="616" mass="64030">MPSPSIRRGIWMIGVAAVITALAFAALPYIASTRIVRDRIAWEMGAWSGYRVTIEGTPRIVVWPTFRAVLTDVTLSDWREVDAPPVIEAERVEIDLSAMAALGGDVVFSSAQLIRPTLRVKRTEKGLLLPPMPSGGRIARSIDTARDLIAADPTNPDASKLPSDPFGSVELKDGRVVTSVDGKDTEILTSLNGRANWATLNGGGQFSATGIWRGESVSLDLASTKPLLLFAGAAAPVTVSFKAAPATFSFDGTASLAQNAFLDGTAKFSAPSLRRMLEWSQAGMAPGAPTGPVSVSSKITAGVGRVKFDSAQIVLNNNPGMGVLDFSFADIRPIMSGTLAFEKLDLRSFLGTFTPLALPKGQGASNADANFTNRLDLDLRLSAAHATAGAIELTDVAATAQVKNGLAAFDISDAAAFGGTVQASLRMDRKPQGAQTEIRLLASNVDGAAFGAAAGMTRLVPTGKGTVSVILKGPGMTWDSILENADGSISASFGAGTLTGLNLPAFVKRNEQGGFFALDDVADGTVAIDGAELKATISKGVAKIDKAEAASAKNKIWLTGIVPYTGRGLALSGGIVQPNQTAAPADEQSATTPKQASFFVGGTWGTPFISPIRTVP</sequence>
<dbReference type="Proteomes" id="UP001595583">
    <property type="component" value="Unassembled WGS sequence"/>
</dbReference>
<feature type="transmembrane region" description="Helical" evidence="1">
    <location>
        <begin position="9"/>
        <end position="31"/>
    </location>
</feature>
<keyword evidence="1" id="KW-0812">Transmembrane</keyword>
<proteinExistence type="predicted"/>
<dbReference type="Pfam" id="PF05170">
    <property type="entry name" value="AsmA"/>
    <property type="match status" value="1"/>
</dbReference>
<accession>A0ABV7K818</accession>
<feature type="domain" description="AsmA" evidence="2">
    <location>
        <begin position="370"/>
        <end position="545"/>
    </location>
</feature>
<evidence type="ECO:0000256" key="1">
    <source>
        <dbReference type="SAM" id="Phobius"/>
    </source>
</evidence>
<keyword evidence="1" id="KW-0472">Membrane</keyword>
<name>A0ABV7K818_9HYPH</name>
<dbReference type="InterPro" id="IPR007844">
    <property type="entry name" value="AsmA"/>
</dbReference>
<dbReference type="PANTHER" id="PTHR30441:SF4">
    <property type="entry name" value="PROTEIN ASMA"/>
    <property type="match status" value="1"/>
</dbReference>
<protein>
    <submittedName>
        <fullName evidence="3">AsmA-like C-terminal region-containing protein</fullName>
    </submittedName>
</protein>
<keyword evidence="4" id="KW-1185">Reference proteome</keyword>